<feature type="transmembrane region" description="Helical" evidence="4">
    <location>
        <begin position="59"/>
        <end position="75"/>
    </location>
</feature>
<dbReference type="Gene3D" id="1.10.10.60">
    <property type="entry name" value="Homeodomain-like"/>
    <property type="match status" value="1"/>
</dbReference>
<dbReference type="CDD" id="cd00086">
    <property type="entry name" value="homeodomain"/>
    <property type="match status" value="1"/>
</dbReference>
<protein>
    <recommendedName>
        <fullName evidence="5">KN homeodomain domain-containing protein</fullName>
    </recommendedName>
</protein>
<evidence type="ECO:0000313" key="7">
    <source>
        <dbReference type="Proteomes" id="UP000193719"/>
    </source>
</evidence>
<keyword evidence="7" id="KW-1185">Reference proteome</keyword>
<dbReference type="EMBL" id="MCFH01000003">
    <property type="protein sequence ID" value="ORX59102.1"/>
    <property type="molecule type" value="Genomic_DNA"/>
</dbReference>
<reference evidence="6 7" key="2">
    <citation type="submission" date="2016-08" db="EMBL/GenBank/DDBJ databases">
        <title>Pervasive Adenine N6-methylation of Active Genes in Fungi.</title>
        <authorList>
            <consortium name="DOE Joint Genome Institute"/>
            <person name="Mondo S.J."/>
            <person name="Dannebaum R.O."/>
            <person name="Kuo R.C."/>
            <person name="Labutti K."/>
            <person name="Haridas S."/>
            <person name="Kuo A."/>
            <person name="Salamov A."/>
            <person name="Ahrendt S.R."/>
            <person name="Lipzen A."/>
            <person name="Sullivan W."/>
            <person name="Andreopoulos W.B."/>
            <person name="Clum A."/>
            <person name="Lindquist E."/>
            <person name="Daum C."/>
            <person name="Ramamoorthy G.K."/>
            <person name="Gryganskyi A."/>
            <person name="Culley D."/>
            <person name="Magnuson J.K."/>
            <person name="James T.Y."/>
            <person name="O'Malley M.A."/>
            <person name="Stajich J.E."/>
            <person name="Spatafora J.W."/>
            <person name="Visel A."/>
            <person name="Grigoriev I.V."/>
        </authorList>
    </citation>
    <scope>NUCLEOTIDE SEQUENCE [LARGE SCALE GENOMIC DNA]</scope>
    <source>
        <strain evidence="7">finn</strain>
    </source>
</reference>
<feature type="domain" description="KN homeodomain" evidence="5">
    <location>
        <begin position="31"/>
        <end position="60"/>
    </location>
</feature>
<keyword evidence="4" id="KW-1133">Transmembrane helix</keyword>
<keyword evidence="1" id="KW-0238">DNA-binding</keyword>
<comment type="caution">
    <text evidence="6">The sequence shown here is derived from an EMBL/GenBank/DDBJ whole genome shotgun (WGS) entry which is preliminary data.</text>
</comment>
<reference evidence="6 7" key="1">
    <citation type="submission" date="2016-08" db="EMBL/GenBank/DDBJ databases">
        <title>Genomes of anaerobic fungi encode conserved fungal cellulosomes for biomass hydrolysis.</title>
        <authorList>
            <consortium name="DOE Joint Genome Institute"/>
            <person name="Haitjema C.H."/>
            <person name="Gilmore S.P."/>
            <person name="Henske J.K."/>
            <person name="Solomon K.V."/>
            <person name="De Groot R."/>
            <person name="Kuo A."/>
            <person name="Mondo S.J."/>
            <person name="Salamov A.A."/>
            <person name="Labutti K."/>
            <person name="Zhao Z."/>
            <person name="Chiniquy J."/>
            <person name="Barry K."/>
            <person name="Brewer H.M."/>
            <person name="Purvine S.O."/>
            <person name="Wright A.T."/>
            <person name="Boxma B."/>
            <person name="Van Alen T."/>
            <person name="Hackstein J.H."/>
            <person name="Baker S.E."/>
            <person name="Grigoriev I.V."/>
            <person name="O'Malley M.A."/>
        </authorList>
    </citation>
    <scope>NUCLEOTIDE SEQUENCE [LARGE SCALE GENOMIC DNA]</scope>
    <source>
        <strain evidence="7">finn</strain>
    </source>
</reference>
<keyword evidence="4" id="KW-0812">Transmembrane</keyword>
<dbReference type="OrthoDB" id="10056939at2759"/>
<dbReference type="PANTHER" id="PTHR11850">
    <property type="entry name" value="HOMEOBOX PROTEIN TRANSCRIPTION FACTORS"/>
    <property type="match status" value="1"/>
</dbReference>
<dbReference type="AlphaFoldDB" id="A0A1Y1VKZ8"/>
<proteinExistence type="predicted"/>
<name>A0A1Y1VKZ8_9FUNG</name>
<dbReference type="InterPro" id="IPR009057">
    <property type="entry name" value="Homeodomain-like_sf"/>
</dbReference>
<dbReference type="GO" id="GO:0003677">
    <property type="term" value="F:DNA binding"/>
    <property type="evidence" value="ECO:0007669"/>
    <property type="project" value="UniProtKB-KW"/>
</dbReference>
<evidence type="ECO:0000256" key="3">
    <source>
        <dbReference type="ARBA" id="ARBA00023242"/>
    </source>
</evidence>
<dbReference type="GO" id="GO:0006355">
    <property type="term" value="P:regulation of DNA-templated transcription"/>
    <property type="evidence" value="ECO:0007669"/>
    <property type="project" value="InterPro"/>
</dbReference>
<dbReference type="InterPro" id="IPR008422">
    <property type="entry name" value="KN_HD"/>
</dbReference>
<dbReference type="InterPro" id="IPR050224">
    <property type="entry name" value="TALE_homeobox"/>
</dbReference>
<dbReference type="STRING" id="1754191.A0A1Y1VKZ8"/>
<keyword evidence="3" id="KW-0539">Nucleus</keyword>
<evidence type="ECO:0000259" key="5">
    <source>
        <dbReference type="Pfam" id="PF05920"/>
    </source>
</evidence>
<keyword evidence="2" id="KW-0371">Homeobox</keyword>
<sequence length="76" mass="9175">MDYLEKLAIKLNCFRVRHILPKGASKFLMKWIKEHRHHPYPTNTEKEMMCKETGLSKKQVIILLYIYIYINILLLL</sequence>
<accession>A0A1Y1VKZ8</accession>
<dbReference type="Pfam" id="PF05920">
    <property type="entry name" value="Homeobox_KN"/>
    <property type="match status" value="1"/>
</dbReference>
<evidence type="ECO:0000256" key="4">
    <source>
        <dbReference type="SAM" id="Phobius"/>
    </source>
</evidence>
<keyword evidence="4" id="KW-0472">Membrane</keyword>
<evidence type="ECO:0000256" key="1">
    <source>
        <dbReference type="ARBA" id="ARBA00023125"/>
    </source>
</evidence>
<dbReference type="SUPFAM" id="SSF46689">
    <property type="entry name" value="Homeodomain-like"/>
    <property type="match status" value="1"/>
</dbReference>
<evidence type="ECO:0000313" key="6">
    <source>
        <dbReference type="EMBL" id="ORX59102.1"/>
    </source>
</evidence>
<dbReference type="InterPro" id="IPR001356">
    <property type="entry name" value="HD"/>
</dbReference>
<evidence type="ECO:0000256" key="2">
    <source>
        <dbReference type="ARBA" id="ARBA00023155"/>
    </source>
</evidence>
<organism evidence="6 7">
    <name type="scientific">Piromyces finnis</name>
    <dbReference type="NCBI Taxonomy" id="1754191"/>
    <lineage>
        <taxon>Eukaryota</taxon>
        <taxon>Fungi</taxon>
        <taxon>Fungi incertae sedis</taxon>
        <taxon>Chytridiomycota</taxon>
        <taxon>Chytridiomycota incertae sedis</taxon>
        <taxon>Neocallimastigomycetes</taxon>
        <taxon>Neocallimastigales</taxon>
        <taxon>Neocallimastigaceae</taxon>
        <taxon>Piromyces</taxon>
    </lineage>
</organism>
<dbReference type="Proteomes" id="UP000193719">
    <property type="component" value="Unassembled WGS sequence"/>
</dbReference>
<gene>
    <name evidence="6" type="ORF">BCR36DRAFT_275613</name>
</gene>